<keyword evidence="3" id="KW-1185">Reference proteome</keyword>
<dbReference type="KEGG" id="psco:LY89DRAFT_688449"/>
<feature type="region of interest" description="Disordered" evidence="1">
    <location>
        <begin position="1"/>
        <end position="60"/>
    </location>
</feature>
<dbReference type="Proteomes" id="UP000070700">
    <property type="component" value="Unassembled WGS sequence"/>
</dbReference>
<feature type="compositionally biased region" description="Polar residues" evidence="1">
    <location>
        <begin position="89"/>
        <end position="108"/>
    </location>
</feature>
<dbReference type="RefSeq" id="XP_018066323.1">
    <property type="nucleotide sequence ID" value="XM_018215706.1"/>
</dbReference>
<evidence type="ECO:0000313" key="3">
    <source>
        <dbReference type="Proteomes" id="UP000070700"/>
    </source>
</evidence>
<dbReference type="GeneID" id="28825432"/>
<feature type="compositionally biased region" description="Polar residues" evidence="1">
    <location>
        <begin position="40"/>
        <end position="60"/>
    </location>
</feature>
<protein>
    <submittedName>
        <fullName evidence="2">Uncharacterized protein</fullName>
    </submittedName>
</protein>
<reference evidence="2 3" key="1">
    <citation type="submission" date="2015-10" db="EMBL/GenBank/DDBJ databases">
        <title>Full genome of DAOMC 229536 Phialocephala scopiformis, a fungal endophyte of spruce producing the potent anti-insectan compound rugulosin.</title>
        <authorList>
            <consortium name="DOE Joint Genome Institute"/>
            <person name="Walker A.K."/>
            <person name="Frasz S.L."/>
            <person name="Seifert K.A."/>
            <person name="Miller J.D."/>
            <person name="Mondo S.J."/>
            <person name="Labutti K."/>
            <person name="Lipzen A."/>
            <person name="Dockter R."/>
            <person name="Kennedy M."/>
            <person name="Grigoriev I.V."/>
            <person name="Spatafora J.W."/>
        </authorList>
    </citation>
    <scope>NUCLEOTIDE SEQUENCE [LARGE SCALE GENOMIC DNA]</scope>
    <source>
        <strain evidence="2 3">CBS 120377</strain>
    </source>
</reference>
<evidence type="ECO:0000313" key="2">
    <source>
        <dbReference type="EMBL" id="KUJ11968.1"/>
    </source>
</evidence>
<name>A0A194WVH2_MOLSC</name>
<feature type="compositionally biased region" description="Polar residues" evidence="1">
    <location>
        <begin position="1"/>
        <end position="12"/>
    </location>
</feature>
<dbReference type="EMBL" id="KQ947425">
    <property type="protein sequence ID" value="KUJ11968.1"/>
    <property type="molecule type" value="Genomic_DNA"/>
</dbReference>
<dbReference type="AlphaFoldDB" id="A0A194WVH2"/>
<dbReference type="InParanoid" id="A0A194WVH2"/>
<accession>A0A194WVH2</accession>
<proteinExistence type="predicted"/>
<evidence type="ECO:0000256" key="1">
    <source>
        <dbReference type="SAM" id="MobiDB-lite"/>
    </source>
</evidence>
<organism evidence="2 3">
    <name type="scientific">Mollisia scopiformis</name>
    <name type="common">Conifer needle endophyte fungus</name>
    <name type="synonym">Phialocephala scopiformis</name>
    <dbReference type="NCBI Taxonomy" id="149040"/>
    <lineage>
        <taxon>Eukaryota</taxon>
        <taxon>Fungi</taxon>
        <taxon>Dikarya</taxon>
        <taxon>Ascomycota</taxon>
        <taxon>Pezizomycotina</taxon>
        <taxon>Leotiomycetes</taxon>
        <taxon>Helotiales</taxon>
        <taxon>Mollisiaceae</taxon>
        <taxon>Mollisia</taxon>
    </lineage>
</organism>
<feature type="region of interest" description="Disordered" evidence="1">
    <location>
        <begin position="78"/>
        <end position="114"/>
    </location>
</feature>
<gene>
    <name evidence="2" type="ORF">LY89DRAFT_688449</name>
</gene>
<sequence>MDLDSEPSTPRMNTAAKAPVKDKRKTISLTEYNAMKKTKTNPSTDDTASPTVQKTTGQTTDGIVGWANNITSAVASALGSGKAGGVQQKEGQSSKSSARAAPTPTSHPDWTLPARPSMVVPANFKLNADDWHPDTTPLINQAAMVQKYARDADRAATRLARDTAALEKSKKEGK</sequence>